<keyword evidence="4" id="KW-0963">Cytoplasm</keyword>
<comment type="similarity">
    <text evidence="2">Belongs to the MAP65/ASE1 family.</text>
</comment>
<reference evidence="5 6" key="1">
    <citation type="submission" date="2019-12" db="EMBL/GenBank/DDBJ databases">
        <authorList>
            <person name="Alioto T."/>
            <person name="Alioto T."/>
            <person name="Gomez Garrido J."/>
        </authorList>
    </citation>
    <scope>NUCLEOTIDE SEQUENCE [LARGE SCALE GENOMIC DNA]</scope>
</reference>
<dbReference type="AlphaFoldDB" id="A0A8S0UDN5"/>
<dbReference type="OrthoDB" id="642895at2759"/>
<dbReference type="Proteomes" id="UP000594638">
    <property type="component" value="Unassembled WGS sequence"/>
</dbReference>
<keyword evidence="3" id="KW-0493">Microtubule</keyword>
<dbReference type="GO" id="GO:0005737">
    <property type="term" value="C:cytoplasm"/>
    <property type="evidence" value="ECO:0007669"/>
    <property type="project" value="TreeGrafter"/>
</dbReference>
<organism evidence="5 6">
    <name type="scientific">Olea europaea subsp. europaea</name>
    <dbReference type="NCBI Taxonomy" id="158383"/>
    <lineage>
        <taxon>Eukaryota</taxon>
        <taxon>Viridiplantae</taxon>
        <taxon>Streptophyta</taxon>
        <taxon>Embryophyta</taxon>
        <taxon>Tracheophyta</taxon>
        <taxon>Spermatophyta</taxon>
        <taxon>Magnoliopsida</taxon>
        <taxon>eudicotyledons</taxon>
        <taxon>Gunneridae</taxon>
        <taxon>Pentapetalae</taxon>
        <taxon>asterids</taxon>
        <taxon>lamiids</taxon>
        <taxon>Lamiales</taxon>
        <taxon>Oleaceae</taxon>
        <taxon>Oleeae</taxon>
        <taxon>Olea</taxon>
    </lineage>
</organism>
<evidence type="ECO:0000256" key="1">
    <source>
        <dbReference type="ARBA" id="ARBA00004245"/>
    </source>
</evidence>
<dbReference type="EMBL" id="CACTIH010007501">
    <property type="protein sequence ID" value="CAA3014705.1"/>
    <property type="molecule type" value="Genomic_DNA"/>
</dbReference>
<dbReference type="PANTHER" id="PTHR19321">
    <property type="entry name" value="PROTEIN REGULATOR OF CYTOKINESIS 1 PRC1-RELATED"/>
    <property type="match status" value="1"/>
</dbReference>
<sequence length="513" mass="58796">MLAFGRPSSSDFTSNSCISLLRELEQIWTEIGETEADKDRMFSEIERECLEIYRRKIDEAANVKACLHQSIATKEAEIAMLMAVLGEVNINSLIESDKKGKSLKEQLASVTPIVEDFKLKKDERMKQFADIKSQIEKITDIVGAVNSLTLEEKDLSHRKLSEHHSNLQALQKEKSVRLKKVLEFVDELHSLCNILDLDFCKTLSDVHPSLQGTSLDQATNICDATLEGLDQAILKLKTERTFRFQKLKHVAGSLFDLWNLMDVANEDKAKFLMITSILGSLESAVVEPGSLSMEIIEQVSAEVEKLSKLKANRMKELVMKKRLELEDICYRTHIQLDLSMADDKTNALIDSGVVDPCELLANIDIQMNKAKDEAWSRKEIIDKIDHWLAACDEENWLEDYTQDENRYSAGRGAHINLKRAERARILVNKIPGMVDNLISKTLAWEEEKKNLFLYDGVRLVSILEDYKLTRQKKEEERKRARVILIQSVIFISLTLRYKERIFCSFKFCFVCPI</sequence>
<protein>
    <submittedName>
        <fullName evidence="5">65-kDa microtubule-associated 6-like</fullName>
    </submittedName>
</protein>
<comment type="subcellular location">
    <subcellularLocation>
        <location evidence="1">Cytoplasm</location>
        <location evidence="1">Cytoskeleton</location>
    </subcellularLocation>
</comment>
<evidence type="ECO:0000256" key="3">
    <source>
        <dbReference type="ARBA" id="ARBA00022701"/>
    </source>
</evidence>
<dbReference type="Pfam" id="PF03999">
    <property type="entry name" value="MAP65_ASE1"/>
    <property type="match status" value="1"/>
</dbReference>
<keyword evidence="6" id="KW-1185">Reference proteome</keyword>
<evidence type="ECO:0000256" key="2">
    <source>
        <dbReference type="ARBA" id="ARBA00006187"/>
    </source>
</evidence>
<name>A0A8S0UDN5_OLEEU</name>
<dbReference type="PANTHER" id="PTHR19321:SF0">
    <property type="entry name" value="65-KDA MICROTUBULE-ASSOCIATED PROTEIN 6"/>
    <property type="match status" value="1"/>
</dbReference>
<keyword evidence="4" id="KW-0206">Cytoskeleton</keyword>
<dbReference type="GO" id="GO:0000226">
    <property type="term" value="P:microtubule cytoskeleton organization"/>
    <property type="evidence" value="ECO:0007669"/>
    <property type="project" value="InterPro"/>
</dbReference>
<dbReference type="Gramene" id="OE9A092873T3">
    <property type="protein sequence ID" value="OE9A092873C3"/>
    <property type="gene ID" value="OE9A092873"/>
</dbReference>
<proteinExistence type="inferred from homology"/>
<dbReference type="GO" id="GO:0005819">
    <property type="term" value="C:spindle"/>
    <property type="evidence" value="ECO:0007669"/>
    <property type="project" value="TreeGrafter"/>
</dbReference>
<dbReference type="GO" id="GO:0008017">
    <property type="term" value="F:microtubule binding"/>
    <property type="evidence" value="ECO:0007669"/>
    <property type="project" value="InterPro"/>
</dbReference>
<dbReference type="InterPro" id="IPR007145">
    <property type="entry name" value="MAP65_Ase1_PRC1"/>
</dbReference>
<dbReference type="GO" id="GO:0005874">
    <property type="term" value="C:microtubule"/>
    <property type="evidence" value="ECO:0007669"/>
    <property type="project" value="UniProtKB-KW"/>
</dbReference>
<comment type="caution">
    <text evidence="5">The sequence shown here is derived from an EMBL/GenBank/DDBJ whole genome shotgun (WGS) entry which is preliminary data.</text>
</comment>
<evidence type="ECO:0000313" key="5">
    <source>
        <dbReference type="EMBL" id="CAA3014705.1"/>
    </source>
</evidence>
<accession>A0A8S0UDN5</accession>
<evidence type="ECO:0000256" key="4">
    <source>
        <dbReference type="ARBA" id="ARBA00023212"/>
    </source>
</evidence>
<gene>
    <name evidence="5" type="ORF">OLEA9_A092873</name>
</gene>
<dbReference type="Gene3D" id="1.20.58.1520">
    <property type="match status" value="1"/>
</dbReference>
<evidence type="ECO:0000313" key="6">
    <source>
        <dbReference type="Proteomes" id="UP000594638"/>
    </source>
</evidence>